<dbReference type="PRINTS" id="PR00762">
    <property type="entry name" value="CLCHANNEL"/>
</dbReference>
<protein>
    <submittedName>
        <fullName evidence="12">Chloride channel protein</fullName>
    </submittedName>
</protein>
<feature type="transmembrane region" description="Helical" evidence="11">
    <location>
        <begin position="309"/>
        <end position="338"/>
    </location>
</feature>
<evidence type="ECO:0000256" key="2">
    <source>
        <dbReference type="ARBA" id="ARBA00022448"/>
    </source>
</evidence>
<feature type="transmembrane region" description="Helical" evidence="11">
    <location>
        <begin position="252"/>
        <end position="271"/>
    </location>
</feature>
<sequence>MNRRNLEFSCGVLLVGLLAGVAGAATTFLLHFVEHLTYHYSLGTLLDGVTGASRVRRAVGPMIGGALAGLGWWLLRRRARVPSLSTAITHHEPIPRLVMSLDAGLQVLLVGAGASLGREGAPRQFAAALGDLGTSRWALSAEDREILLGCAAGAGLAAVYSVPMGGALFALQIVLRTWKLRAVGTALITSALATAVAAPITHLEHVLQWPDANLSYLLTAFAILLSPLALGVGLAFNWMMDFARAHKVRDSWLLIPAIAMAGLAVGLLSHWWPELPGNGRSVLAVSISSGLTLASAVVICVLKPLLTALFLRAGAVGGMLTPALATGAAAGSVLALSINTWTPLHVSLPAVSLACAAGVLAVTQGAPLWAALFVTELARPPLWLLIVFLAAAMATHYLALACRGRRPACGPSRLRRAEQPGPEQRSPHRQAR</sequence>
<keyword evidence="6 11" id="KW-0472">Membrane</keyword>
<dbReference type="Pfam" id="PF00654">
    <property type="entry name" value="Voltage_CLC"/>
    <property type="match status" value="1"/>
</dbReference>
<feature type="transmembrane region" description="Helical" evidence="11">
    <location>
        <begin position="183"/>
        <end position="202"/>
    </location>
</feature>
<dbReference type="InterPro" id="IPR014743">
    <property type="entry name" value="Cl-channel_core"/>
</dbReference>
<dbReference type="PANTHER" id="PTHR43427">
    <property type="entry name" value="CHLORIDE CHANNEL PROTEIN CLC-E"/>
    <property type="match status" value="1"/>
</dbReference>
<keyword evidence="13" id="KW-1185">Reference proteome</keyword>
<evidence type="ECO:0000256" key="8">
    <source>
        <dbReference type="ARBA" id="ARBA00023214"/>
    </source>
</evidence>
<evidence type="ECO:0000256" key="3">
    <source>
        <dbReference type="ARBA" id="ARBA00022692"/>
    </source>
</evidence>
<dbReference type="Proteomes" id="UP001139068">
    <property type="component" value="Unassembled WGS sequence"/>
</dbReference>
<keyword evidence="4 11" id="KW-1133">Transmembrane helix</keyword>
<keyword evidence="9" id="KW-0407">Ion channel</keyword>
<dbReference type="EMBL" id="JAIVFL010000001">
    <property type="protein sequence ID" value="MCI4674888.1"/>
    <property type="molecule type" value="Genomic_DNA"/>
</dbReference>
<proteinExistence type="predicted"/>
<comment type="caution">
    <text evidence="12">The sequence shown here is derived from an EMBL/GenBank/DDBJ whole genome shotgun (WGS) entry which is preliminary data.</text>
</comment>
<dbReference type="Gene3D" id="1.10.3080.10">
    <property type="entry name" value="Clc chloride channel"/>
    <property type="match status" value="1"/>
</dbReference>
<evidence type="ECO:0000256" key="9">
    <source>
        <dbReference type="ARBA" id="ARBA00023303"/>
    </source>
</evidence>
<gene>
    <name evidence="12" type="ORF">K9U37_08240</name>
</gene>
<organism evidence="12 13">
    <name type="scientific">Candidatus Mycolicibacterium alkanivorans</name>
    <dbReference type="NCBI Taxonomy" id="2954114"/>
    <lineage>
        <taxon>Bacteria</taxon>
        <taxon>Bacillati</taxon>
        <taxon>Actinomycetota</taxon>
        <taxon>Actinomycetes</taxon>
        <taxon>Mycobacteriales</taxon>
        <taxon>Mycobacteriaceae</taxon>
        <taxon>Mycolicibacterium</taxon>
    </lineage>
</organism>
<evidence type="ECO:0000256" key="11">
    <source>
        <dbReference type="SAM" id="Phobius"/>
    </source>
</evidence>
<dbReference type="InterPro" id="IPR001807">
    <property type="entry name" value="ClC"/>
</dbReference>
<keyword evidence="7" id="KW-0869">Chloride channel</keyword>
<keyword evidence="2" id="KW-0813">Transport</keyword>
<evidence type="ECO:0000256" key="6">
    <source>
        <dbReference type="ARBA" id="ARBA00023136"/>
    </source>
</evidence>
<feature type="transmembrane region" description="Helical" evidence="11">
    <location>
        <begin position="382"/>
        <end position="400"/>
    </location>
</feature>
<feature type="region of interest" description="Disordered" evidence="10">
    <location>
        <begin position="411"/>
        <end position="432"/>
    </location>
</feature>
<dbReference type="PANTHER" id="PTHR43427:SF6">
    <property type="entry name" value="CHLORIDE CHANNEL PROTEIN CLC-E"/>
    <property type="match status" value="1"/>
</dbReference>
<evidence type="ECO:0000256" key="7">
    <source>
        <dbReference type="ARBA" id="ARBA00023173"/>
    </source>
</evidence>
<evidence type="ECO:0000256" key="4">
    <source>
        <dbReference type="ARBA" id="ARBA00022989"/>
    </source>
</evidence>
<comment type="subcellular location">
    <subcellularLocation>
        <location evidence="1">Membrane</location>
        <topology evidence="1">Multi-pass membrane protein</topology>
    </subcellularLocation>
</comment>
<evidence type="ECO:0000256" key="1">
    <source>
        <dbReference type="ARBA" id="ARBA00004141"/>
    </source>
</evidence>
<dbReference type="InterPro" id="IPR050368">
    <property type="entry name" value="ClC-type_chloride_channel"/>
</dbReference>
<evidence type="ECO:0000256" key="5">
    <source>
        <dbReference type="ARBA" id="ARBA00023065"/>
    </source>
</evidence>
<evidence type="ECO:0000256" key="10">
    <source>
        <dbReference type="SAM" id="MobiDB-lite"/>
    </source>
</evidence>
<keyword evidence="5" id="KW-0406">Ion transport</keyword>
<feature type="transmembrane region" description="Helical" evidence="11">
    <location>
        <begin position="214"/>
        <end position="240"/>
    </location>
</feature>
<feature type="transmembrane region" description="Helical" evidence="11">
    <location>
        <begin position="350"/>
        <end position="375"/>
    </location>
</feature>
<dbReference type="SUPFAM" id="SSF81340">
    <property type="entry name" value="Clc chloride channel"/>
    <property type="match status" value="1"/>
</dbReference>
<dbReference type="RefSeq" id="WP_243071268.1">
    <property type="nucleotide sequence ID" value="NZ_JAIVFL010000001.1"/>
</dbReference>
<feature type="transmembrane region" description="Helical" evidence="11">
    <location>
        <begin position="58"/>
        <end position="75"/>
    </location>
</feature>
<feature type="transmembrane region" description="Helical" evidence="11">
    <location>
        <begin position="146"/>
        <end position="171"/>
    </location>
</feature>
<evidence type="ECO:0000313" key="13">
    <source>
        <dbReference type="Proteomes" id="UP001139068"/>
    </source>
</evidence>
<evidence type="ECO:0000313" key="12">
    <source>
        <dbReference type="EMBL" id="MCI4674888.1"/>
    </source>
</evidence>
<accession>A0ABS9YUU1</accession>
<feature type="transmembrane region" description="Helical" evidence="11">
    <location>
        <begin position="96"/>
        <end position="116"/>
    </location>
</feature>
<reference evidence="12" key="1">
    <citation type="journal article" date="2022" name="ISME J.">
        <title>Identification of active gaseous-alkane degraders at natural gas seeps.</title>
        <authorList>
            <person name="Farhan Ul Haque M."/>
            <person name="Hernandez M."/>
            <person name="Crombie A.T."/>
            <person name="Murrell J.C."/>
        </authorList>
    </citation>
    <scope>NUCLEOTIDE SEQUENCE</scope>
    <source>
        <strain evidence="12">ANDR5</strain>
    </source>
</reference>
<keyword evidence="8" id="KW-0868">Chloride</keyword>
<keyword evidence="3 11" id="KW-0812">Transmembrane</keyword>
<name>A0ABS9YUU1_9MYCO</name>